<feature type="compositionally biased region" description="Polar residues" evidence="1">
    <location>
        <begin position="1"/>
        <end position="16"/>
    </location>
</feature>
<organism evidence="2 3">
    <name type="scientific">Neurospora tetraspora</name>
    <dbReference type="NCBI Taxonomy" id="94610"/>
    <lineage>
        <taxon>Eukaryota</taxon>
        <taxon>Fungi</taxon>
        <taxon>Dikarya</taxon>
        <taxon>Ascomycota</taxon>
        <taxon>Pezizomycotina</taxon>
        <taxon>Sordariomycetes</taxon>
        <taxon>Sordariomycetidae</taxon>
        <taxon>Sordariales</taxon>
        <taxon>Sordariaceae</taxon>
        <taxon>Neurospora</taxon>
    </lineage>
</organism>
<evidence type="ECO:0000313" key="3">
    <source>
        <dbReference type="Proteomes" id="UP001278500"/>
    </source>
</evidence>
<evidence type="ECO:0000313" key="2">
    <source>
        <dbReference type="EMBL" id="KAK3354176.1"/>
    </source>
</evidence>
<dbReference type="GeneID" id="87863019"/>
<sequence length="59" mass="6563">MPNPSSVWTNSRPDSQTHNHRIKHSAYAHGSLRIGRTWVGAHLNSLCTLRCIPQSQSLG</sequence>
<dbReference type="AlphaFoldDB" id="A0AAE0JM82"/>
<accession>A0AAE0JM82</accession>
<evidence type="ECO:0000256" key="1">
    <source>
        <dbReference type="SAM" id="MobiDB-lite"/>
    </source>
</evidence>
<comment type="caution">
    <text evidence="2">The sequence shown here is derived from an EMBL/GenBank/DDBJ whole genome shotgun (WGS) entry which is preliminary data.</text>
</comment>
<keyword evidence="3" id="KW-1185">Reference proteome</keyword>
<protein>
    <submittedName>
        <fullName evidence="2">Uncharacterized protein</fullName>
    </submittedName>
</protein>
<reference evidence="2" key="1">
    <citation type="journal article" date="2023" name="Mol. Phylogenet. Evol.">
        <title>Genome-scale phylogeny and comparative genomics of the fungal order Sordariales.</title>
        <authorList>
            <person name="Hensen N."/>
            <person name="Bonometti L."/>
            <person name="Westerberg I."/>
            <person name="Brannstrom I.O."/>
            <person name="Guillou S."/>
            <person name="Cros-Aarteil S."/>
            <person name="Calhoun S."/>
            <person name="Haridas S."/>
            <person name="Kuo A."/>
            <person name="Mondo S."/>
            <person name="Pangilinan J."/>
            <person name="Riley R."/>
            <person name="LaButti K."/>
            <person name="Andreopoulos B."/>
            <person name="Lipzen A."/>
            <person name="Chen C."/>
            <person name="Yan M."/>
            <person name="Daum C."/>
            <person name="Ng V."/>
            <person name="Clum A."/>
            <person name="Steindorff A."/>
            <person name="Ohm R.A."/>
            <person name="Martin F."/>
            <person name="Silar P."/>
            <person name="Natvig D.O."/>
            <person name="Lalanne C."/>
            <person name="Gautier V."/>
            <person name="Ament-Velasquez S.L."/>
            <person name="Kruys A."/>
            <person name="Hutchinson M.I."/>
            <person name="Powell A.J."/>
            <person name="Barry K."/>
            <person name="Miller A.N."/>
            <person name="Grigoriev I.V."/>
            <person name="Debuchy R."/>
            <person name="Gladieux P."/>
            <person name="Hiltunen Thoren M."/>
            <person name="Johannesson H."/>
        </authorList>
    </citation>
    <scope>NUCLEOTIDE SEQUENCE</scope>
    <source>
        <strain evidence="2">CBS 560.94</strain>
    </source>
</reference>
<dbReference type="Proteomes" id="UP001278500">
    <property type="component" value="Unassembled WGS sequence"/>
</dbReference>
<gene>
    <name evidence="2" type="ORF">B0H65DRAFT_447379</name>
</gene>
<dbReference type="EMBL" id="JAUEPP010000001">
    <property type="protein sequence ID" value="KAK3354176.1"/>
    <property type="molecule type" value="Genomic_DNA"/>
</dbReference>
<proteinExistence type="predicted"/>
<name>A0AAE0JM82_9PEZI</name>
<feature type="region of interest" description="Disordered" evidence="1">
    <location>
        <begin position="1"/>
        <end position="21"/>
    </location>
</feature>
<reference evidence="2" key="2">
    <citation type="submission" date="2023-06" db="EMBL/GenBank/DDBJ databases">
        <authorList>
            <consortium name="Lawrence Berkeley National Laboratory"/>
            <person name="Haridas S."/>
            <person name="Hensen N."/>
            <person name="Bonometti L."/>
            <person name="Westerberg I."/>
            <person name="Brannstrom I.O."/>
            <person name="Guillou S."/>
            <person name="Cros-Aarteil S."/>
            <person name="Calhoun S."/>
            <person name="Kuo A."/>
            <person name="Mondo S."/>
            <person name="Pangilinan J."/>
            <person name="Riley R."/>
            <person name="Labutti K."/>
            <person name="Andreopoulos B."/>
            <person name="Lipzen A."/>
            <person name="Chen C."/>
            <person name="Yanf M."/>
            <person name="Daum C."/>
            <person name="Ng V."/>
            <person name="Clum A."/>
            <person name="Steindorff A."/>
            <person name="Ohm R."/>
            <person name="Martin F."/>
            <person name="Silar P."/>
            <person name="Natvig D."/>
            <person name="Lalanne C."/>
            <person name="Gautier V."/>
            <person name="Ament-Velasquez S.L."/>
            <person name="Kruys A."/>
            <person name="Hutchinson M.I."/>
            <person name="Powell A.J."/>
            <person name="Barry K."/>
            <person name="Miller A.N."/>
            <person name="Grigoriev I.V."/>
            <person name="Debuchy R."/>
            <person name="Gladieux P."/>
            <person name="Thoren M.H."/>
            <person name="Johannesson H."/>
        </authorList>
    </citation>
    <scope>NUCLEOTIDE SEQUENCE</scope>
    <source>
        <strain evidence="2">CBS 560.94</strain>
    </source>
</reference>
<dbReference type="RefSeq" id="XP_062685554.1">
    <property type="nucleotide sequence ID" value="XM_062825865.1"/>
</dbReference>